<gene>
    <name evidence="14" type="ORF">LYPA_23C021951</name>
</gene>
<dbReference type="PANTHER" id="PTHR11394:SF69">
    <property type="entry name" value="TASTE RECEPTOR TYPE 2 MEMBER 134"/>
    <property type="match status" value="1"/>
</dbReference>
<keyword evidence="4" id="KW-0716">Sensory transduction</keyword>
<feature type="region of interest" description="Disordered" evidence="12">
    <location>
        <begin position="1"/>
        <end position="30"/>
    </location>
</feature>
<keyword evidence="7" id="KW-0297">G-protein coupled receptor</keyword>
<evidence type="ECO:0000256" key="13">
    <source>
        <dbReference type="SAM" id="Phobius"/>
    </source>
</evidence>
<dbReference type="EMBL" id="CAAGRJ010038217">
    <property type="protein sequence ID" value="VFV46008.1"/>
    <property type="molecule type" value="Genomic_DNA"/>
</dbReference>
<keyword evidence="10" id="KW-0807">Transducer</keyword>
<evidence type="ECO:0000256" key="11">
    <source>
        <dbReference type="RuleBase" id="RU004423"/>
    </source>
</evidence>
<comment type="subcellular location">
    <subcellularLocation>
        <location evidence="1">Membrane</location>
        <topology evidence="1">Multi-pass membrane protein</topology>
    </subcellularLocation>
</comment>
<evidence type="ECO:0000256" key="8">
    <source>
        <dbReference type="ARBA" id="ARBA00023136"/>
    </source>
</evidence>
<evidence type="ECO:0000256" key="12">
    <source>
        <dbReference type="SAM" id="MobiDB-lite"/>
    </source>
</evidence>
<name>A0A485PNN9_LYNPA</name>
<reference evidence="14 15" key="1">
    <citation type="submission" date="2019-01" db="EMBL/GenBank/DDBJ databases">
        <authorList>
            <person name="Alioto T."/>
            <person name="Alioto T."/>
        </authorList>
    </citation>
    <scope>NUCLEOTIDE SEQUENCE [LARGE SCALE GENOMIC DNA]</scope>
</reference>
<evidence type="ECO:0000256" key="6">
    <source>
        <dbReference type="ARBA" id="ARBA00022989"/>
    </source>
</evidence>
<keyword evidence="5 13" id="KW-0812">Transmembrane</keyword>
<dbReference type="GO" id="GO:0004930">
    <property type="term" value="F:G protein-coupled receptor activity"/>
    <property type="evidence" value="ECO:0007669"/>
    <property type="project" value="UniProtKB-KW"/>
</dbReference>
<proteinExistence type="inferred from homology"/>
<dbReference type="InterPro" id="IPR007960">
    <property type="entry name" value="TAS2R"/>
</dbReference>
<evidence type="ECO:0000256" key="3">
    <source>
        <dbReference type="ARBA" id="ARBA00022480"/>
    </source>
</evidence>
<keyword evidence="3" id="KW-0919">Taste</keyword>
<keyword evidence="15" id="KW-1185">Reference proteome</keyword>
<accession>A0A485PNN9</accession>
<protein>
    <submittedName>
        <fullName evidence="14">Taste receptor type 2 member</fullName>
    </submittedName>
</protein>
<dbReference type="Proteomes" id="UP000386466">
    <property type="component" value="Unassembled WGS sequence"/>
</dbReference>
<comment type="similarity">
    <text evidence="2 11">Belongs to the G-protein coupled receptor T2R family.</text>
</comment>
<dbReference type="GO" id="GO:0016020">
    <property type="term" value="C:membrane"/>
    <property type="evidence" value="ECO:0007669"/>
    <property type="project" value="UniProtKB-SubCell"/>
</dbReference>
<evidence type="ECO:0000313" key="15">
    <source>
        <dbReference type="Proteomes" id="UP000386466"/>
    </source>
</evidence>
<evidence type="ECO:0000256" key="9">
    <source>
        <dbReference type="ARBA" id="ARBA00023170"/>
    </source>
</evidence>
<keyword evidence="8 13" id="KW-0472">Membrane</keyword>
<evidence type="ECO:0000256" key="2">
    <source>
        <dbReference type="ARBA" id="ARBA00007376"/>
    </source>
</evidence>
<evidence type="ECO:0000256" key="4">
    <source>
        <dbReference type="ARBA" id="ARBA00022606"/>
    </source>
</evidence>
<feature type="compositionally biased region" description="Polar residues" evidence="12">
    <location>
        <begin position="19"/>
        <end position="30"/>
    </location>
</feature>
<organism evidence="14 15">
    <name type="scientific">Lynx pardinus</name>
    <name type="common">Iberian lynx</name>
    <name type="synonym">Felis pardina</name>
    <dbReference type="NCBI Taxonomy" id="191816"/>
    <lineage>
        <taxon>Eukaryota</taxon>
        <taxon>Metazoa</taxon>
        <taxon>Chordata</taxon>
        <taxon>Craniata</taxon>
        <taxon>Vertebrata</taxon>
        <taxon>Euteleostomi</taxon>
        <taxon>Mammalia</taxon>
        <taxon>Eutheria</taxon>
        <taxon>Laurasiatheria</taxon>
        <taxon>Carnivora</taxon>
        <taxon>Feliformia</taxon>
        <taxon>Felidae</taxon>
        <taxon>Felinae</taxon>
        <taxon>Lynx</taxon>
    </lineage>
</organism>
<sequence length="93" mass="10011">MLASDIWKAPSSPARAGCQGSQSRDLTSSPTMPSPALIFTVIFFLESLAAVLQNGFVVTVLGREWVRCRMLPASDVIVASLATSRFCLHGWPS</sequence>
<evidence type="ECO:0000313" key="14">
    <source>
        <dbReference type="EMBL" id="VFV46008.1"/>
    </source>
</evidence>
<keyword evidence="6 13" id="KW-1133">Transmembrane helix</keyword>
<evidence type="ECO:0000256" key="10">
    <source>
        <dbReference type="ARBA" id="ARBA00023224"/>
    </source>
</evidence>
<keyword evidence="9 14" id="KW-0675">Receptor</keyword>
<evidence type="ECO:0000256" key="5">
    <source>
        <dbReference type="ARBA" id="ARBA00022692"/>
    </source>
</evidence>
<dbReference type="GO" id="GO:0033038">
    <property type="term" value="F:bitter taste receptor activity"/>
    <property type="evidence" value="ECO:0007669"/>
    <property type="project" value="InterPro"/>
</dbReference>
<feature type="transmembrane region" description="Helical" evidence="13">
    <location>
        <begin position="36"/>
        <end position="61"/>
    </location>
</feature>
<dbReference type="Pfam" id="PF05296">
    <property type="entry name" value="TAS2R"/>
    <property type="match status" value="1"/>
</dbReference>
<evidence type="ECO:0000256" key="7">
    <source>
        <dbReference type="ARBA" id="ARBA00023040"/>
    </source>
</evidence>
<evidence type="ECO:0000256" key="1">
    <source>
        <dbReference type="ARBA" id="ARBA00004141"/>
    </source>
</evidence>
<dbReference type="AlphaFoldDB" id="A0A485PNN9"/>
<dbReference type="PANTHER" id="PTHR11394">
    <property type="entry name" value="TASTE RECEPTOR TYPE 2"/>
    <property type="match status" value="1"/>
</dbReference>